<accession>A0A9Q1GQH8</accession>
<dbReference type="EMBL" id="JAKOGI010002004">
    <property type="protein sequence ID" value="KAJ8423285.1"/>
    <property type="molecule type" value="Genomic_DNA"/>
</dbReference>
<comment type="caution">
    <text evidence="2">The sequence shown here is derived from an EMBL/GenBank/DDBJ whole genome shotgun (WGS) entry which is preliminary data.</text>
</comment>
<protein>
    <submittedName>
        <fullName evidence="2">Uncharacterized protein</fullName>
    </submittedName>
</protein>
<evidence type="ECO:0000313" key="3">
    <source>
        <dbReference type="Proteomes" id="UP001153076"/>
    </source>
</evidence>
<dbReference type="AlphaFoldDB" id="A0A9Q1GQH8"/>
<sequence length="191" mass="20644">MGKKPTTSKPSSLGVSKRAKMVASTSIINVPSIRAQATQGNRPTPPHVINKYELQFINQEHINHYNLVACRRITEPKYIYLGLWGSLGLLDSLNELLEVVGWVYDDNIKIEADEDAPLPNGGNANGGDEGAGSSGEHSTQDACAPHAPQALRDTLKINKSCSTSKWSLIAGSKAWSAMFTRPMSTMVSPNP</sequence>
<proteinExistence type="predicted"/>
<feature type="region of interest" description="Disordered" evidence="1">
    <location>
        <begin position="113"/>
        <end position="144"/>
    </location>
</feature>
<evidence type="ECO:0000313" key="2">
    <source>
        <dbReference type="EMBL" id="KAJ8423285.1"/>
    </source>
</evidence>
<feature type="compositionally biased region" description="Gly residues" evidence="1">
    <location>
        <begin position="123"/>
        <end position="133"/>
    </location>
</feature>
<keyword evidence="3" id="KW-1185">Reference proteome</keyword>
<dbReference type="Proteomes" id="UP001153076">
    <property type="component" value="Unassembled WGS sequence"/>
</dbReference>
<gene>
    <name evidence="2" type="ORF">Cgig2_007647</name>
</gene>
<reference evidence="2" key="1">
    <citation type="submission" date="2022-04" db="EMBL/GenBank/DDBJ databases">
        <title>Carnegiea gigantea Genome sequencing and assembly v2.</title>
        <authorList>
            <person name="Copetti D."/>
            <person name="Sanderson M.J."/>
            <person name="Burquez A."/>
            <person name="Wojciechowski M.F."/>
        </authorList>
    </citation>
    <scope>NUCLEOTIDE SEQUENCE</scope>
    <source>
        <strain evidence="2">SGP5-SGP5p</strain>
        <tissue evidence="2">Aerial part</tissue>
    </source>
</reference>
<evidence type="ECO:0000256" key="1">
    <source>
        <dbReference type="SAM" id="MobiDB-lite"/>
    </source>
</evidence>
<organism evidence="2 3">
    <name type="scientific">Carnegiea gigantea</name>
    <dbReference type="NCBI Taxonomy" id="171969"/>
    <lineage>
        <taxon>Eukaryota</taxon>
        <taxon>Viridiplantae</taxon>
        <taxon>Streptophyta</taxon>
        <taxon>Embryophyta</taxon>
        <taxon>Tracheophyta</taxon>
        <taxon>Spermatophyta</taxon>
        <taxon>Magnoliopsida</taxon>
        <taxon>eudicotyledons</taxon>
        <taxon>Gunneridae</taxon>
        <taxon>Pentapetalae</taxon>
        <taxon>Caryophyllales</taxon>
        <taxon>Cactineae</taxon>
        <taxon>Cactaceae</taxon>
        <taxon>Cactoideae</taxon>
        <taxon>Echinocereeae</taxon>
        <taxon>Carnegiea</taxon>
    </lineage>
</organism>
<name>A0A9Q1GQH8_9CARY</name>